<dbReference type="GO" id="GO:0051301">
    <property type="term" value="P:cell division"/>
    <property type="evidence" value="ECO:0007669"/>
    <property type="project" value="UniProtKB-UniRule"/>
</dbReference>
<gene>
    <name evidence="7" type="primary">crgA</name>
    <name evidence="8" type="ORF">TL10_15690</name>
</gene>
<name>A0A0D1L4X7_9MYCO</name>
<comment type="subcellular location">
    <subcellularLocation>
        <location evidence="7">Cell membrane</location>
        <topology evidence="7">Multi-pass membrane protein</topology>
    </subcellularLocation>
</comment>
<comment type="caution">
    <text evidence="8">The sequence shown here is derived from an EMBL/GenBank/DDBJ whole genome shotgun (WGS) entry which is preliminary data.</text>
</comment>
<comment type="similarity">
    <text evidence="7">Belongs to the CrgA family.</text>
</comment>
<sequence>MPKSKVRKKNDFTINPVSRTPVKVKAGPSSVWFVVFFCSLMLIGLIWLAVFQLAALNPAGTPHLLQWMADLAQWNYAIAFAFMITGLLLTMRWR</sequence>
<keyword evidence="1 7" id="KW-1003">Cell membrane</keyword>
<evidence type="ECO:0000313" key="8">
    <source>
        <dbReference type="EMBL" id="KIU15950.1"/>
    </source>
</evidence>
<evidence type="ECO:0000256" key="2">
    <source>
        <dbReference type="ARBA" id="ARBA00022618"/>
    </source>
</evidence>
<protein>
    <recommendedName>
        <fullName evidence="7">Cell division protein CrgA</fullName>
    </recommendedName>
</protein>
<dbReference type="PATRIC" id="fig|280871.6.peg.3253"/>
<dbReference type="AlphaFoldDB" id="A0A0D1L4X7"/>
<dbReference type="EMBL" id="JXST01000021">
    <property type="protein sequence ID" value="KIU15950.1"/>
    <property type="molecule type" value="Genomic_DNA"/>
</dbReference>
<keyword evidence="6 7" id="KW-0131">Cell cycle</keyword>
<evidence type="ECO:0000256" key="7">
    <source>
        <dbReference type="HAMAP-Rule" id="MF_00631"/>
    </source>
</evidence>
<dbReference type="GO" id="GO:0005886">
    <property type="term" value="C:plasma membrane"/>
    <property type="evidence" value="ECO:0007669"/>
    <property type="project" value="UniProtKB-SubCell"/>
</dbReference>
<dbReference type="RefSeq" id="WP_020099906.1">
    <property type="nucleotide sequence ID" value="NZ_BAAARC010000008.1"/>
</dbReference>
<keyword evidence="4 7" id="KW-1133">Transmembrane helix</keyword>
<evidence type="ECO:0000256" key="6">
    <source>
        <dbReference type="ARBA" id="ARBA00023306"/>
    </source>
</evidence>
<evidence type="ECO:0000256" key="4">
    <source>
        <dbReference type="ARBA" id="ARBA00022989"/>
    </source>
</evidence>
<evidence type="ECO:0000256" key="3">
    <source>
        <dbReference type="ARBA" id="ARBA00022692"/>
    </source>
</evidence>
<keyword evidence="5 7" id="KW-0472">Membrane</keyword>
<keyword evidence="2 7" id="KW-0132">Cell division</keyword>
<evidence type="ECO:0000313" key="9">
    <source>
        <dbReference type="Proteomes" id="UP000032221"/>
    </source>
</evidence>
<feature type="transmembrane region" description="Helical" evidence="7">
    <location>
        <begin position="74"/>
        <end position="91"/>
    </location>
</feature>
<comment type="function">
    <text evidence="7">Involved in cell division.</text>
</comment>
<keyword evidence="9" id="KW-1185">Reference proteome</keyword>
<dbReference type="GeneID" id="76723274"/>
<dbReference type="Pfam" id="PF06781">
    <property type="entry name" value="CrgA"/>
    <property type="match status" value="1"/>
</dbReference>
<evidence type="ECO:0000256" key="1">
    <source>
        <dbReference type="ARBA" id="ARBA00022475"/>
    </source>
</evidence>
<dbReference type="NCBIfam" id="NF001194">
    <property type="entry name" value="PRK00159.1"/>
    <property type="match status" value="1"/>
</dbReference>
<organism evidence="8 9">
    <name type="scientific">Mycolicibacterium llatzerense</name>
    <dbReference type="NCBI Taxonomy" id="280871"/>
    <lineage>
        <taxon>Bacteria</taxon>
        <taxon>Bacillati</taxon>
        <taxon>Actinomycetota</taxon>
        <taxon>Actinomycetes</taxon>
        <taxon>Mycobacteriales</taxon>
        <taxon>Mycobacteriaceae</taxon>
        <taxon>Mycolicibacterium</taxon>
    </lineage>
</organism>
<dbReference type="Proteomes" id="UP000032221">
    <property type="component" value="Unassembled WGS sequence"/>
</dbReference>
<dbReference type="InterPro" id="IPR009619">
    <property type="entry name" value="CrgA"/>
</dbReference>
<feature type="transmembrane region" description="Helical" evidence="7">
    <location>
        <begin position="31"/>
        <end position="54"/>
    </location>
</feature>
<evidence type="ECO:0000256" key="5">
    <source>
        <dbReference type="ARBA" id="ARBA00023136"/>
    </source>
</evidence>
<dbReference type="STRING" id="280871.TL10_15690"/>
<reference evidence="8 9" key="1">
    <citation type="submission" date="2015-01" db="EMBL/GenBank/DDBJ databases">
        <title>Genome sequence of Mycobacterium llatzerense and Mycobacterium immunogenum recovered from brain abscess.</title>
        <authorList>
            <person name="Greninger A.L."/>
            <person name="Langelier C."/>
            <person name="Cunningham G."/>
            <person name="Chiu C.Y."/>
            <person name="Miller S."/>
        </authorList>
    </citation>
    <scope>NUCLEOTIDE SEQUENCE [LARGE SCALE GENOMIC DNA]</scope>
    <source>
        <strain evidence="8 9">CLUC14</strain>
    </source>
</reference>
<keyword evidence="3 7" id="KW-0812">Transmembrane</keyword>
<proteinExistence type="inferred from homology"/>
<accession>A0A0D1L4X7</accession>
<dbReference type="HAMAP" id="MF_00631">
    <property type="entry name" value="CrgA"/>
    <property type="match status" value="1"/>
</dbReference>
<dbReference type="OrthoDB" id="5189646at2"/>